<dbReference type="Gene3D" id="3.10.110.10">
    <property type="entry name" value="Ubiquitin Conjugating Enzyme"/>
    <property type="match status" value="1"/>
</dbReference>
<accession>A0A0L6U548</accession>
<dbReference type="GO" id="GO:0140469">
    <property type="term" value="P:GCN2-mediated signaling"/>
    <property type="evidence" value="ECO:0007669"/>
    <property type="project" value="TreeGrafter"/>
</dbReference>
<dbReference type="SUPFAM" id="SSF54211">
    <property type="entry name" value="Ribosomal protein S5 domain 2-like"/>
    <property type="match status" value="1"/>
</dbReference>
<evidence type="ECO:0000256" key="4">
    <source>
        <dbReference type="ARBA" id="ARBA00022491"/>
    </source>
</evidence>
<name>A0A0L6U548_9BASI</name>
<feature type="compositionally biased region" description="Polar residues" evidence="7">
    <location>
        <begin position="159"/>
        <end position="175"/>
    </location>
</feature>
<dbReference type="Proteomes" id="UP000037035">
    <property type="component" value="Unassembled WGS sequence"/>
</dbReference>
<comment type="caution">
    <text evidence="9">The sequence shown here is derived from an EMBL/GenBank/DDBJ whole genome shotgun (WGS) entry which is preliminary data.</text>
</comment>
<dbReference type="PANTHER" id="PTHR16301">
    <property type="entry name" value="IMPACT-RELATED"/>
    <property type="match status" value="1"/>
</dbReference>
<dbReference type="STRING" id="27349.A0A0L6U548"/>
<evidence type="ECO:0000256" key="1">
    <source>
        <dbReference type="ARBA" id="ARBA00004496"/>
    </source>
</evidence>
<dbReference type="InterPro" id="IPR006575">
    <property type="entry name" value="RWD_dom"/>
</dbReference>
<dbReference type="InterPro" id="IPR020568">
    <property type="entry name" value="Ribosomal_Su5_D2-typ_SF"/>
</dbReference>
<feature type="domain" description="RWD" evidence="8">
    <location>
        <begin position="26"/>
        <end position="149"/>
    </location>
</feature>
<dbReference type="OrthoDB" id="69641at2759"/>
<comment type="subcellular location">
    <subcellularLocation>
        <location evidence="1">Cytoplasm</location>
    </subcellularLocation>
</comment>
<evidence type="ECO:0000256" key="3">
    <source>
        <dbReference type="ARBA" id="ARBA00022490"/>
    </source>
</evidence>
<evidence type="ECO:0000313" key="9">
    <source>
        <dbReference type="EMBL" id="KNZ43649.1"/>
    </source>
</evidence>
<dbReference type="Pfam" id="PF01205">
    <property type="entry name" value="Impact_N"/>
    <property type="match status" value="1"/>
</dbReference>
<dbReference type="InterPro" id="IPR023582">
    <property type="entry name" value="Impact"/>
</dbReference>
<dbReference type="EMBL" id="LAVV01015715">
    <property type="protein sequence ID" value="KNZ43649.1"/>
    <property type="molecule type" value="Genomic_DNA"/>
</dbReference>
<keyword evidence="10" id="KW-1185">Reference proteome</keyword>
<dbReference type="InterPro" id="IPR001498">
    <property type="entry name" value="Impact_N"/>
</dbReference>
<organism evidence="9 10">
    <name type="scientific">Puccinia sorghi</name>
    <dbReference type="NCBI Taxonomy" id="27349"/>
    <lineage>
        <taxon>Eukaryota</taxon>
        <taxon>Fungi</taxon>
        <taxon>Dikarya</taxon>
        <taxon>Basidiomycota</taxon>
        <taxon>Pucciniomycotina</taxon>
        <taxon>Pucciniomycetes</taxon>
        <taxon>Pucciniales</taxon>
        <taxon>Pucciniaceae</taxon>
        <taxon>Puccinia</taxon>
    </lineage>
</organism>
<protein>
    <recommendedName>
        <fullName evidence="8">RWD domain-containing protein</fullName>
    </recommendedName>
</protein>
<feature type="region of interest" description="Disordered" evidence="7">
    <location>
        <begin position="157"/>
        <end position="192"/>
    </location>
</feature>
<comment type="similarity">
    <text evidence="2">Belongs to the IMPACT family.</text>
</comment>
<keyword evidence="3" id="KW-0963">Cytoplasm</keyword>
<evidence type="ECO:0000313" key="10">
    <source>
        <dbReference type="Proteomes" id="UP000037035"/>
    </source>
</evidence>
<dbReference type="Gene3D" id="3.30.230.30">
    <property type="entry name" value="Impact, N-terminal domain"/>
    <property type="match status" value="1"/>
</dbReference>
<reference evidence="9 10" key="1">
    <citation type="submission" date="2015-08" db="EMBL/GenBank/DDBJ databases">
        <title>Next Generation Sequencing and Analysis of the Genome of Puccinia sorghi L Schw, the Causal Agent of Maize Common Rust.</title>
        <authorList>
            <person name="Rochi L."/>
            <person name="Burguener G."/>
            <person name="Darino M."/>
            <person name="Turjanski A."/>
            <person name="Kreff E."/>
            <person name="Dieguez M.J."/>
            <person name="Sacco F."/>
        </authorList>
    </citation>
    <scope>NUCLEOTIDE SEQUENCE [LARGE SCALE GENOMIC DNA]</scope>
    <source>
        <strain evidence="9 10">RO10H11247</strain>
    </source>
</reference>
<evidence type="ECO:0000256" key="5">
    <source>
        <dbReference type="ARBA" id="ARBA00022845"/>
    </source>
</evidence>
<evidence type="ECO:0000259" key="8">
    <source>
        <dbReference type="PROSITE" id="PS50908"/>
    </source>
</evidence>
<dbReference type="Pfam" id="PF05773">
    <property type="entry name" value="RWD"/>
    <property type="match status" value="1"/>
</dbReference>
<dbReference type="SUPFAM" id="SSF54495">
    <property type="entry name" value="UBC-like"/>
    <property type="match status" value="1"/>
</dbReference>
<sequence length="355" mass="38920">MVALLRPISYLVERLEGGGSRPELAVELSTLEAILGEESVHCELGEEAGELSSISLLIDLHLNNTLENDDDDDDDDVQCQLRLEIPDQYPSTQEPPRVRLLAKYLGPFKVTHELLEAITNVFVNLPSSSPADSILYDGIQNAKDILSDFYLRNLHRRASSPSNKEPPTTSLTTPEHATESHDPHLESSLHNDRPDAKQVVVFSSDPIVDRKSVFIGHSVALEDPKDVSPTDSAAPPRRQKNRKGYVLIIWSLGGASSTVFFTKVAFSPSYNDDDGESAAGSRMAHLLNILDVKNVFVCVSRWFGGIHLGPDRFKHINQATRDALVTGGFIVSGSKLAGHQAHAASHGLVPKKKKR</sequence>
<dbReference type="InterPro" id="IPR016135">
    <property type="entry name" value="UBQ-conjugating_enzyme/RWD"/>
</dbReference>
<dbReference type="VEuPathDB" id="FungiDB:VP01_9g7"/>
<keyword evidence="6" id="KW-0346">Stress response</keyword>
<dbReference type="PANTHER" id="PTHR16301:SF24">
    <property type="entry name" value="RWD DOMAIN-CONTAINING PROTEIN"/>
    <property type="match status" value="1"/>
</dbReference>
<dbReference type="PROSITE" id="PS50908">
    <property type="entry name" value="RWD"/>
    <property type="match status" value="1"/>
</dbReference>
<dbReference type="InterPro" id="IPR036956">
    <property type="entry name" value="Impact_N_sf"/>
</dbReference>
<keyword evidence="5" id="KW-0810">Translation regulation</keyword>
<dbReference type="GO" id="GO:0005737">
    <property type="term" value="C:cytoplasm"/>
    <property type="evidence" value="ECO:0007669"/>
    <property type="project" value="UniProtKB-SubCell"/>
</dbReference>
<feature type="compositionally biased region" description="Basic and acidic residues" evidence="7">
    <location>
        <begin position="176"/>
        <end position="192"/>
    </location>
</feature>
<evidence type="ECO:0000256" key="2">
    <source>
        <dbReference type="ARBA" id="ARBA00007665"/>
    </source>
</evidence>
<keyword evidence="4" id="KW-0678">Repressor</keyword>
<proteinExistence type="inferred from homology"/>
<dbReference type="AlphaFoldDB" id="A0A0L6U548"/>
<evidence type="ECO:0000256" key="7">
    <source>
        <dbReference type="SAM" id="MobiDB-lite"/>
    </source>
</evidence>
<dbReference type="GO" id="GO:0006446">
    <property type="term" value="P:regulation of translational initiation"/>
    <property type="evidence" value="ECO:0007669"/>
    <property type="project" value="TreeGrafter"/>
</dbReference>
<gene>
    <name evidence="9" type="ORF">VP01_9g7</name>
</gene>
<evidence type="ECO:0000256" key="6">
    <source>
        <dbReference type="ARBA" id="ARBA00023016"/>
    </source>
</evidence>